<evidence type="ECO:0000313" key="3">
    <source>
        <dbReference type="Proteomes" id="UP000008237"/>
    </source>
</evidence>
<dbReference type="EMBL" id="GL448157">
    <property type="protein sequence ID" value="EFN85230.1"/>
    <property type="molecule type" value="Genomic_DNA"/>
</dbReference>
<dbReference type="InterPro" id="IPR048365">
    <property type="entry name" value="TNP-like_RNaseH_N"/>
</dbReference>
<feature type="domain" description="Transposable element P transposase-like RNase H" evidence="1">
    <location>
        <begin position="1"/>
        <end position="59"/>
    </location>
</feature>
<dbReference type="Proteomes" id="UP000008237">
    <property type="component" value="Unassembled WGS sequence"/>
</dbReference>
<sequence>IMARSLLKNWKQPVFYDFDTSMFSNILFTVIRYLYEIDYNVVAVTCDMGPSNMRLWNELTYRN</sequence>
<organism evidence="3">
    <name type="scientific">Harpegnathos saltator</name>
    <name type="common">Jerdon's jumping ant</name>
    <dbReference type="NCBI Taxonomy" id="610380"/>
    <lineage>
        <taxon>Eukaryota</taxon>
        <taxon>Metazoa</taxon>
        <taxon>Ecdysozoa</taxon>
        <taxon>Arthropoda</taxon>
        <taxon>Hexapoda</taxon>
        <taxon>Insecta</taxon>
        <taxon>Pterygota</taxon>
        <taxon>Neoptera</taxon>
        <taxon>Endopterygota</taxon>
        <taxon>Hymenoptera</taxon>
        <taxon>Apocrita</taxon>
        <taxon>Aculeata</taxon>
        <taxon>Formicoidea</taxon>
        <taxon>Formicidae</taxon>
        <taxon>Ponerinae</taxon>
        <taxon>Ponerini</taxon>
        <taxon>Harpegnathos</taxon>
    </lineage>
</organism>
<dbReference type="AlphaFoldDB" id="E2BGE8"/>
<dbReference type="Pfam" id="PF21787">
    <property type="entry name" value="TNP-like_RNaseH_N"/>
    <property type="match status" value="1"/>
</dbReference>
<evidence type="ECO:0000259" key="1">
    <source>
        <dbReference type="Pfam" id="PF21787"/>
    </source>
</evidence>
<dbReference type="OMA" id="YLYEIDY"/>
<name>E2BGE8_HARSA</name>
<keyword evidence="3" id="KW-1185">Reference proteome</keyword>
<feature type="non-terminal residue" evidence="2">
    <location>
        <position position="63"/>
    </location>
</feature>
<accession>E2BGE8</accession>
<reference evidence="2 3" key="1">
    <citation type="journal article" date="2010" name="Science">
        <title>Genomic comparison of the ants Camponotus floridanus and Harpegnathos saltator.</title>
        <authorList>
            <person name="Bonasio R."/>
            <person name="Zhang G."/>
            <person name="Ye C."/>
            <person name="Mutti N.S."/>
            <person name="Fang X."/>
            <person name="Qin N."/>
            <person name="Donahue G."/>
            <person name="Yang P."/>
            <person name="Li Q."/>
            <person name="Li C."/>
            <person name="Zhang P."/>
            <person name="Huang Z."/>
            <person name="Berger S.L."/>
            <person name="Reinberg D."/>
            <person name="Wang J."/>
            <person name="Liebig J."/>
        </authorList>
    </citation>
    <scope>NUCLEOTIDE SEQUENCE [LARGE SCALE GENOMIC DNA]</scope>
    <source>
        <strain evidence="2 3">R22 G/1</strain>
    </source>
</reference>
<evidence type="ECO:0000313" key="2">
    <source>
        <dbReference type="EMBL" id="EFN85230.1"/>
    </source>
</evidence>
<gene>
    <name evidence="2" type="ORF">EAI_08259</name>
</gene>
<dbReference type="InParanoid" id="E2BGE8"/>
<protein>
    <submittedName>
        <fullName evidence="2">Transposable element P transposase</fullName>
    </submittedName>
</protein>
<feature type="non-terminal residue" evidence="2">
    <location>
        <position position="1"/>
    </location>
</feature>
<proteinExistence type="predicted"/>